<dbReference type="KEGG" id="pect:BN1012_Phect2249"/>
<evidence type="ECO:0000256" key="15">
    <source>
        <dbReference type="PROSITE-ProRule" id="PRU01319"/>
    </source>
</evidence>
<gene>
    <name evidence="14" type="primary">rnhB</name>
    <name evidence="18" type="ORF">BN1012_Phect2249</name>
</gene>
<feature type="binding site" evidence="14 15">
    <location>
        <position position="96"/>
    </location>
    <ligand>
        <name>a divalent metal cation</name>
        <dbReference type="ChEBI" id="CHEBI:60240"/>
    </ligand>
</feature>
<dbReference type="GO" id="GO:0005737">
    <property type="term" value="C:cytoplasm"/>
    <property type="evidence" value="ECO:0007669"/>
    <property type="project" value="UniProtKB-SubCell"/>
</dbReference>
<comment type="cofactor">
    <cofactor evidence="14 15">
        <name>Mn(2+)</name>
        <dbReference type="ChEBI" id="CHEBI:29035"/>
    </cofactor>
    <cofactor evidence="14 15">
        <name>Mg(2+)</name>
        <dbReference type="ChEBI" id="CHEBI:18420"/>
    </cofactor>
    <text evidence="14 15">Manganese or magnesium. Binds 1 divalent metal ion per monomer in the absence of substrate. May bind a second metal ion after substrate binding.</text>
</comment>
<evidence type="ECO:0000313" key="18">
    <source>
        <dbReference type="EMBL" id="CDO60462.1"/>
    </source>
</evidence>
<evidence type="ECO:0000256" key="5">
    <source>
        <dbReference type="ARBA" id="ARBA00007383"/>
    </source>
</evidence>
<dbReference type="PANTHER" id="PTHR10954">
    <property type="entry name" value="RIBONUCLEASE H2 SUBUNIT A"/>
    <property type="match status" value="1"/>
</dbReference>
<dbReference type="InterPro" id="IPR036397">
    <property type="entry name" value="RNaseH_sf"/>
</dbReference>
<evidence type="ECO:0000256" key="8">
    <source>
        <dbReference type="ARBA" id="ARBA00022490"/>
    </source>
</evidence>
<dbReference type="EMBL" id="HG966617">
    <property type="protein sequence ID" value="CDO60462.1"/>
    <property type="molecule type" value="Genomic_DNA"/>
</dbReference>
<evidence type="ECO:0000256" key="2">
    <source>
        <dbReference type="ARBA" id="ARBA00001946"/>
    </source>
</evidence>
<dbReference type="PROSITE" id="PS51975">
    <property type="entry name" value="RNASE_H_2"/>
    <property type="match status" value="1"/>
</dbReference>
<organism evidence="18 19">
    <name type="scientific">Candidatus Phaeomarinibacter ectocarpi</name>
    <dbReference type="NCBI Taxonomy" id="1458461"/>
    <lineage>
        <taxon>Bacteria</taxon>
        <taxon>Pseudomonadati</taxon>
        <taxon>Pseudomonadota</taxon>
        <taxon>Alphaproteobacteria</taxon>
        <taxon>Hyphomicrobiales</taxon>
        <taxon>Parvibaculaceae</taxon>
        <taxon>Candidatus Phaeomarinibacter</taxon>
    </lineage>
</organism>
<dbReference type="HAMAP" id="MF_00052_B">
    <property type="entry name" value="RNase_HII_B"/>
    <property type="match status" value="1"/>
</dbReference>
<dbReference type="AlphaFoldDB" id="X5MDT3"/>
<proteinExistence type="inferred from homology"/>
<evidence type="ECO:0000256" key="14">
    <source>
        <dbReference type="HAMAP-Rule" id="MF_00052"/>
    </source>
</evidence>
<evidence type="ECO:0000256" key="7">
    <source>
        <dbReference type="ARBA" id="ARBA00019179"/>
    </source>
</evidence>
<feature type="binding site" evidence="14 15">
    <location>
        <position position="5"/>
    </location>
    <ligand>
        <name>a divalent metal cation</name>
        <dbReference type="ChEBI" id="CHEBI:60240"/>
    </ligand>
</feature>
<keyword evidence="12 14" id="KW-0378">Hydrolase</keyword>
<protein>
    <recommendedName>
        <fullName evidence="7 14">Ribonuclease HII</fullName>
        <shortName evidence="14">RNase HII</shortName>
        <ecNumber evidence="6 14">3.1.26.4</ecNumber>
    </recommendedName>
</protein>
<evidence type="ECO:0000256" key="13">
    <source>
        <dbReference type="ARBA" id="ARBA00023211"/>
    </source>
</evidence>
<sequence>MCGIDEAGRGPWAGPVVASAVILPTSGVPEGLNDSKKLTAQRRNDLAGHIRASSLVGVGIADPQEIDELNIRQATFLAMARAVADLPSPPSFALIDGRDAPDVGCPAQAVIKGDGRSLSVAAASIIAKTYRDAIMVAADAEYPGYGFARHKGYGTAAHQTALNKLGITPLHRKSFAPVRARMALDVESP</sequence>
<comment type="subcellular location">
    <subcellularLocation>
        <location evidence="4 14">Cytoplasm</location>
    </subcellularLocation>
</comment>
<dbReference type="Gene3D" id="3.30.420.10">
    <property type="entry name" value="Ribonuclease H-like superfamily/Ribonuclease H"/>
    <property type="match status" value="1"/>
</dbReference>
<keyword evidence="11 14" id="KW-0255">Endonuclease</keyword>
<dbReference type="SUPFAM" id="SSF53098">
    <property type="entry name" value="Ribonuclease H-like"/>
    <property type="match status" value="1"/>
</dbReference>
<evidence type="ECO:0000256" key="4">
    <source>
        <dbReference type="ARBA" id="ARBA00004496"/>
    </source>
</evidence>
<comment type="catalytic activity">
    <reaction evidence="1 14 15 16">
        <text>Endonucleolytic cleavage to 5'-phosphomonoester.</text>
        <dbReference type="EC" id="3.1.26.4"/>
    </reaction>
</comment>
<dbReference type="HOGENOM" id="CLU_036532_3_2_5"/>
<feature type="binding site" evidence="14 15">
    <location>
        <position position="6"/>
    </location>
    <ligand>
        <name>a divalent metal cation</name>
        <dbReference type="ChEBI" id="CHEBI:60240"/>
    </ligand>
</feature>
<dbReference type="GO" id="GO:0043137">
    <property type="term" value="P:DNA replication, removal of RNA primer"/>
    <property type="evidence" value="ECO:0007669"/>
    <property type="project" value="TreeGrafter"/>
</dbReference>
<comment type="similarity">
    <text evidence="5 14 16">Belongs to the RNase HII family.</text>
</comment>
<dbReference type="InterPro" id="IPR024567">
    <property type="entry name" value="RNase_HII/HIII_dom"/>
</dbReference>
<dbReference type="InterPro" id="IPR022898">
    <property type="entry name" value="RNase_HII"/>
</dbReference>
<accession>X5MDT3</accession>
<dbReference type="GO" id="GO:0006298">
    <property type="term" value="P:mismatch repair"/>
    <property type="evidence" value="ECO:0007669"/>
    <property type="project" value="TreeGrafter"/>
</dbReference>
<keyword evidence="13 14" id="KW-0464">Manganese</keyword>
<evidence type="ECO:0000256" key="1">
    <source>
        <dbReference type="ARBA" id="ARBA00000077"/>
    </source>
</evidence>
<dbReference type="GO" id="GO:0003723">
    <property type="term" value="F:RNA binding"/>
    <property type="evidence" value="ECO:0007669"/>
    <property type="project" value="UniProtKB-UniRule"/>
</dbReference>
<comment type="function">
    <text evidence="3 14 16">Endonuclease that specifically degrades the RNA of RNA-DNA hybrids.</text>
</comment>
<evidence type="ECO:0000256" key="10">
    <source>
        <dbReference type="ARBA" id="ARBA00022723"/>
    </source>
</evidence>
<dbReference type="GO" id="GO:0030145">
    <property type="term" value="F:manganese ion binding"/>
    <property type="evidence" value="ECO:0007669"/>
    <property type="project" value="UniProtKB-UniRule"/>
</dbReference>
<dbReference type="NCBIfam" id="NF000595">
    <property type="entry name" value="PRK00015.1-3"/>
    <property type="match status" value="1"/>
</dbReference>
<dbReference type="PANTHER" id="PTHR10954:SF18">
    <property type="entry name" value="RIBONUCLEASE HII"/>
    <property type="match status" value="1"/>
</dbReference>
<dbReference type="Pfam" id="PF01351">
    <property type="entry name" value="RNase_HII"/>
    <property type="match status" value="1"/>
</dbReference>
<dbReference type="EC" id="3.1.26.4" evidence="6 14"/>
<dbReference type="GO" id="GO:0032299">
    <property type="term" value="C:ribonuclease H2 complex"/>
    <property type="evidence" value="ECO:0007669"/>
    <property type="project" value="TreeGrafter"/>
</dbReference>
<evidence type="ECO:0000256" key="16">
    <source>
        <dbReference type="RuleBase" id="RU003515"/>
    </source>
</evidence>
<name>X5MDT3_9HYPH</name>
<dbReference type="STRING" id="1458461.BN1012_Phect2249"/>
<dbReference type="PATRIC" id="fig|1458461.3.peg.2254"/>
<evidence type="ECO:0000256" key="12">
    <source>
        <dbReference type="ARBA" id="ARBA00022801"/>
    </source>
</evidence>
<evidence type="ECO:0000256" key="11">
    <source>
        <dbReference type="ARBA" id="ARBA00022759"/>
    </source>
</evidence>
<feature type="domain" description="RNase H type-2" evidence="17">
    <location>
        <begin position="1"/>
        <end position="187"/>
    </location>
</feature>
<keyword evidence="9 14" id="KW-0540">Nuclease</keyword>
<keyword evidence="10 14" id="KW-0479">Metal-binding</keyword>
<evidence type="ECO:0000256" key="3">
    <source>
        <dbReference type="ARBA" id="ARBA00004065"/>
    </source>
</evidence>
<keyword evidence="19" id="KW-1185">Reference proteome</keyword>
<dbReference type="CDD" id="cd07182">
    <property type="entry name" value="RNase_HII_bacteria_HII_like"/>
    <property type="match status" value="1"/>
</dbReference>
<keyword evidence="8 14" id="KW-0963">Cytoplasm</keyword>
<evidence type="ECO:0000256" key="6">
    <source>
        <dbReference type="ARBA" id="ARBA00012180"/>
    </source>
</evidence>
<comment type="cofactor">
    <cofactor evidence="2">
        <name>Mg(2+)</name>
        <dbReference type="ChEBI" id="CHEBI:18420"/>
    </cofactor>
</comment>
<evidence type="ECO:0000313" key="19">
    <source>
        <dbReference type="Proteomes" id="UP000032160"/>
    </source>
</evidence>
<dbReference type="GO" id="GO:0004523">
    <property type="term" value="F:RNA-DNA hybrid ribonuclease activity"/>
    <property type="evidence" value="ECO:0007669"/>
    <property type="project" value="UniProtKB-UniRule"/>
</dbReference>
<dbReference type="InterPro" id="IPR012337">
    <property type="entry name" value="RNaseH-like_sf"/>
</dbReference>
<reference evidence="18 19" key="1">
    <citation type="journal article" date="2014" name="Front. Genet.">
        <title>Genome and metabolic network of "Candidatus Phaeomarinobacter ectocarpi" Ec32, a new candidate genus of Alphaproteobacteria frequently associated with brown algae.</title>
        <authorList>
            <person name="Dittami S.M."/>
            <person name="Barbeyron T."/>
            <person name="Boyen C."/>
            <person name="Cambefort J."/>
            <person name="Collet G."/>
            <person name="Delage L."/>
            <person name="Gobet A."/>
            <person name="Groisillier A."/>
            <person name="Leblanc C."/>
            <person name="Michel G."/>
            <person name="Scornet D."/>
            <person name="Siegel A."/>
            <person name="Tapia J.E."/>
            <person name="Tonon T."/>
        </authorList>
    </citation>
    <scope>NUCLEOTIDE SEQUENCE [LARGE SCALE GENOMIC DNA]</scope>
    <source>
        <strain evidence="18 19">Ec32</strain>
    </source>
</reference>
<evidence type="ECO:0000256" key="9">
    <source>
        <dbReference type="ARBA" id="ARBA00022722"/>
    </source>
</evidence>
<dbReference type="InterPro" id="IPR001352">
    <property type="entry name" value="RNase_HII/HIII"/>
</dbReference>
<dbReference type="Proteomes" id="UP000032160">
    <property type="component" value="Chromosome I"/>
</dbReference>
<evidence type="ECO:0000259" key="17">
    <source>
        <dbReference type="PROSITE" id="PS51975"/>
    </source>
</evidence>